<keyword evidence="2" id="KW-1133">Transmembrane helix</keyword>
<dbReference type="AlphaFoldDB" id="A0A1F7RM56"/>
<dbReference type="SUPFAM" id="SSF110997">
    <property type="entry name" value="Sporulation related repeat"/>
    <property type="match status" value="1"/>
</dbReference>
<gene>
    <name evidence="4" type="ORF">A2161_08875</name>
</gene>
<accession>A0A1F7RM56</accession>
<evidence type="ECO:0000259" key="3">
    <source>
        <dbReference type="PROSITE" id="PS51724"/>
    </source>
</evidence>
<feature type="compositionally biased region" description="Polar residues" evidence="1">
    <location>
        <begin position="53"/>
        <end position="69"/>
    </location>
</feature>
<evidence type="ECO:0000256" key="1">
    <source>
        <dbReference type="SAM" id="MobiDB-lite"/>
    </source>
</evidence>
<evidence type="ECO:0000313" key="4">
    <source>
        <dbReference type="EMBL" id="OGL42593.1"/>
    </source>
</evidence>
<sequence>MSVFDQDDPGFQITLDKGMLVSIISALTLVCVIIFVLGIVVGRNTYNPEDKASTASIDNKTKPSPVTPSQDKENKISTSDTKTDNKSVSTPREMLPTPTQKLIQESSFAVQVAFVSKKSSAEDIKTKLNKLGYFNAFISILEGDITGYRVRVGPYKTRSESTEVWRKLKRQGYPKAWIVVN</sequence>
<feature type="domain" description="SPOR" evidence="3">
    <location>
        <begin position="102"/>
        <end position="181"/>
    </location>
</feature>
<feature type="transmembrane region" description="Helical" evidence="2">
    <location>
        <begin position="20"/>
        <end position="41"/>
    </location>
</feature>
<evidence type="ECO:0000313" key="5">
    <source>
        <dbReference type="Proteomes" id="UP000179266"/>
    </source>
</evidence>
<reference evidence="4 5" key="1">
    <citation type="journal article" date="2016" name="Nat. Commun.">
        <title>Thousands of microbial genomes shed light on interconnected biogeochemical processes in an aquifer system.</title>
        <authorList>
            <person name="Anantharaman K."/>
            <person name="Brown C.T."/>
            <person name="Hug L.A."/>
            <person name="Sharon I."/>
            <person name="Castelle C.J."/>
            <person name="Probst A.J."/>
            <person name="Thomas B.C."/>
            <person name="Singh A."/>
            <person name="Wilkins M.J."/>
            <person name="Karaoz U."/>
            <person name="Brodie E.L."/>
            <person name="Williams K.H."/>
            <person name="Hubbard S.S."/>
            <person name="Banfield J.F."/>
        </authorList>
    </citation>
    <scope>NUCLEOTIDE SEQUENCE [LARGE SCALE GENOMIC DNA]</scope>
</reference>
<keyword evidence="2" id="KW-0812">Transmembrane</keyword>
<dbReference type="Gene3D" id="3.30.70.1070">
    <property type="entry name" value="Sporulation related repeat"/>
    <property type="match status" value="1"/>
</dbReference>
<feature type="region of interest" description="Disordered" evidence="1">
    <location>
        <begin position="50"/>
        <end position="96"/>
    </location>
</feature>
<dbReference type="EMBL" id="MGDD01000314">
    <property type="protein sequence ID" value="OGL42593.1"/>
    <property type="molecule type" value="Genomic_DNA"/>
</dbReference>
<dbReference type="GO" id="GO:0042834">
    <property type="term" value="F:peptidoglycan binding"/>
    <property type="evidence" value="ECO:0007669"/>
    <property type="project" value="InterPro"/>
</dbReference>
<dbReference type="PROSITE" id="PS51724">
    <property type="entry name" value="SPOR"/>
    <property type="match status" value="1"/>
</dbReference>
<organism evidence="4 5">
    <name type="scientific">Candidatus Schekmanbacteria bacterium RBG_13_48_7</name>
    <dbReference type="NCBI Taxonomy" id="1817878"/>
    <lineage>
        <taxon>Bacteria</taxon>
        <taxon>Candidatus Schekmaniibacteriota</taxon>
    </lineage>
</organism>
<comment type="caution">
    <text evidence="4">The sequence shown here is derived from an EMBL/GenBank/DDBJ whole genome shotgun (WGS) entry which is preliminary data.</text>
</comment>
<protein>
    <recommendedName>
        <fullName evidence="3">SPOR domain-containing protein</fullName>
    </recommendedName>
</protein>
<evidence type="ECO:0000256" key="2">
    <source>
        <dbReference type="SAM" id="Phobius"/>
    </source>
</evidence>
<dbReference type="Proteomes" id="UP000179266">
    <property type="component" value="Unassembled WGS sequence"/>
</dbReference>
<dbReference type="Pfam" id="PF05036">
    <property type="entry name" value="SPOR"/>
    <property type="match status" value="1"/>
</dbReference>
<dbReference type="InterPro" id="IPR007730">
    <property type="entry name" value="SPOR-like_dom"/>
</dbReference>
<keyword evidence="2" id="KW-0472">Membrane</keyword>
<feature type="compositionally biased region" description="Basic and acidic residues" evidence="1">
    <location>
        <begin position="70"/>
        <end position="85"/>
    </location>
</feature>
<name>A0A1F7RM56_9BACT</name>
<proteinExistence type="predicted"/>
<dbReference type="InterPro" id="IPR036680">
    <property type="entry name" value="SPOR-like_sf"/>
</dbReference>